<dbReference type="NCBIfam" id="TIGR04019">
    <property type="entry name" value="B_thiol_YtxJ"/>
    <property type="match status" value="1"/>
</dbReference>
<dbReference type="EMBL" id="SDDZ01000003">
    <property type="protein sequence ID" value="RXJ50775.1"/>
    <property type="molecule type" value="Genomic_DNA"/>
</dbReference>
<gene>
    <name evidence="1" type="primary">ytxJ</name>
    <name evidence="1" type="ORF">ESZ48_08470</name>
</gene>
<evidence type="ECO:0000313" key="2">
    <source>
        <dbReference type="Proteomes" id="UP000289792"/>
    </source>
</evidence>
<reference evidence="1 2" key="1">
    <citation type="submission" date="2019-01" db="EMBL/GenBank/DDBJ databases">
        <title>Genome sequence of the Antarctic species Gelidibacter gilvus ACAM 158(T).</title>
        <authorList>
            <person name="Bowman J.P."/>
        </authorList>
    </citation>
    <scope>NUCLEOTIDE SEQUENCE [LARGE SCALE GENOMIC DNA]</scope>
    <source>
        <strain evidence="1 2">IC158</strain>
    </source>
</reference>
<dbReference type="OrthoDB" id="677051at2"/>
<comment type="caution">
    <text evidence="1">The sequence shown here is derived from an EMBL/GenBank/DDBJ whole genome shotgun (WGS) entry which is preliminary data.</text>
</comment>
<dbReference type="Pfam" id="PF11009">
    <property type="entry name" value="BrxC"/>
    <property type="match status" value="1"/>
</dbReference>
<organism evidence="1 2">
    <name type="scientific">Gelidibacter gilvus</name>
    <dbReference type="NCBI Taxonomy" id="59602"/>
    <lineage>
        <taxon>Bacteria</taxon>
        <taxon>Pseudomonadati</taxon>
        <taxon>Bacteroidota</taxon>
        <taxon>Flavobacteriia</taxon>
        <taxon>Flavobacteriales</taxon>
        <taxon>Flavobacteriaceae</taxon>
        <taxon>Gelidibacter</taxon>
    </lineage>
</organism>
<proteinExistence type="predicted"/>
<protein>
    <submittedName>
        <fullName evidence="1">Bacillithiol system redox-active protein YtxJ</fullName>
    </submittedName>
</protein>
<sequence>MGLFNKLFGASSSSATGSDKPTQEKDTPWIDLNAMEQLDAIVEKSKTKPQFIFKHSTRCGVSRMVISQLKRDYQLSKNDADLYYLDLLAYRPISNAIAERFQVMHQSPQLVVVKNGVVVAHESHSGINNMDLEKFI</sequence>
<dbReference type="Gene3D" id="3.40.30.10">
    <property type="entry name" value="Glutaredoxin"/>
    <property type="match status" value="1"/>
</dbReference>
<dbReference type="RefSeq" id="WP_129016890.1">
    <property type="nucleotide sequence ID" value="NZ_SDDZ01000003.1"/>
</dbReference>
<dbReference type="InterPro" id="IPR022551">
    <property type="entry name" value="BrxC"/>
</dbReference>
<accession>A0A4Q0XHA5</accession>
<dbReference type="SUPFAM" id="SSF52833">
    <property type="entry name" value="Thioredoxin-like"/>
    <property type="match status" value="1"/>
</dbReference>
<dbReference type="InterPro" id="IPR036249">
    <property type="entry name" value="Thioredoxin-like_sf"/>
</dbReference>
<keyword evidence="2" id="KW-1185">Reference proteome</keyword>
<dbReference type="Proteomes" id="UP000289792">
    <property type="component" value="Unassembled WGS sequence"/>
</dbReference>
<evidence type="ECO:0000313" key="1">
    <source>
        <dbReference type="EMBL" id="RXJ50775.1"/>
    </source>
</evidence>
<name>A0A4Q0XHA5_9FLAO</name>
<dbReference type="AlphaFoldDB" id="A0A4Q0XHA5"/>